<evidence type="ECO:0000259" key="8">
    <source>
        <dbReference type="Pfam" id="PF00005"/>
    </source>
</evidence>
<comment type="caution">
    <text evidence="10">The sequence shown here is derived from an EMBL/GenBank/DDBJ whole genome shotgun (WGS) entry which is preliminary data.</text>
</comment>
<evidence type="ECO:0008006" key="12">
    <source>
        <dbReference type="Google" id="ProtNLM"/>
    </source>
</evidence>
<feature type="transmembrane region" description="Helical" evidence="7">
    <location>
        <begin position="403"/>
        <end position="421"/>
    </location>
</feature>
<keyword evidence="4 7" id="KW-0812">Transmembrane</keyword>
<dbReference type="SUPFAM" id="SSF52540">
    <property type="entry name" value="P-loop containing nucleoside triphosphate hydrolases"/>
    <property type="match status" value="1"/>
</dbReference>
<dbReference type="GO" id="GO:0016887">
    <property type="term" value="F:ATP hydrolysis activity"/>
    <property type="evidence" value="ECO:0007669"/>
    <property type="project" value="InterPro"/>
</dbReference>
<keyword evidence="11" id="KW-1185">Reference proteome</keyword>
<dbReference type="GO" id="GO:0140359">
    <property type="term" value="F:ABC-type transporter activity"/>
    <property type="evidence" value="ECO:0007669"/>
    <property type="project" value="InterPro"/>
</dbReference>
<feature type="transmembrane region" description="Helical" evidence="7">
    <location>
        <begin position="352"/>
        <end position="375"/>
    </location>
</feature>
<protein>
    <recommendedName>
        <fullName evidence="12">ABC transporter domain-containing protein</fullName>
    </recommendedName>
</protein>
<comment type="subcellular location">
    <subcellularLocation>
        <location evidence="1">Membrane</location>
        <topology evidence="1">Multi-pass membrane protein</topology>
    </subcellularLocation>
</comment>
<evidence type="ECO:0000256" key="4">
    <source>
        <dbReference type="ARBA" id="ARBA00022692"/>
    </source>
</evidence>
<feature type="transmembrane region" description="Helical" evidence="7">
    <location>
        <begin position="460"/>
        <end position="479"/>
    </location>
</feature>
<feature type="transmembrane region" description="Helical" evidence="7">
    <location>
        <begin position="427"/>
        <end position="453"/>
    </location>
</feature>
<name>A0AA89C5I2_PINIB</name>
<dbReference type="GO" id="GO:0005886">
    <property type="term" value="C:plasma membrane"/>
    <property type="evidence" value="ECO:0007669"/>
    <property type="project" value="TreeGrafter"/>
</dbReference>
<evidence type="ECO:0000259" key="9">
    <source>
        <dbReference type="Pfam" id="PF01061"/>
    </source>
</evidence>
<accession>A0AA89C5I2</accession>
<organism evidence="10 11">
    <name type="scientific">Pinctada imbricata</name>
    <name type="common">Atlantic pearl-oyster</name>
    <name type="synonym">Pinctada martensii</name>
    <dbReference type="NCBI Taxonomy" id="66713"/>
    <lineage>
        <taxon>Eukaryota</taxon>
        <taxon>Metazoa</taxon>
        <taxon>Spiralia</taxon>
        <taxon>Lophotrochozoa</taxon>
        <taxon>Mollusca</taxon>
        <taxon>Bivalvia</taxon>
        <taxon>Autobranchia</taxon>
        <taxon>Pteriomorphia</taxon>
        <taxon>Pterioida</taxon>
        <taxon>Pterioidea</taxon>
        <taxon>Pteriidae</taxon>
        <taxon>Pinctada</taxon>
    </lineage>
</organism>
<evidence type="ECO:0000256" key="3">
    <source>
        <dbReference type="ARBA" id="ARBA00022448"/>
    </source>
</evidence>
<dbReference type="Pfam" id="PF00005">
    <property type="entry name" value="ABC_tran"/>
    <property type="match status" value="1"/>
</dbReference>
<keyword evidence="5 7" id="KW-1133">Transmembrane helix</keyword>
<dbReference type="Gene3D" id="3.40.50.300">
    <property type="entry name" value="P-loop containing nucleotide triphosphate hydrolases"/>
    <property type="match status" value="1"/>
</dbReference>
<evidence type="ECO:0000256" key="1">
    <source>
        <dbReference type="ARBA" id="ARBA00004141"/>
    </source>
</evidence>
<evidence type="ECO:0000256" key="2">
    <source>
        <dbReference type="ARBA" id="ARBA00005814"/>
    </source>
</evidence>
<dbReference type="InterPro" id="IPR027417">
    <property type="entry name" value="P-loop_NTPase"/>
</dbReference>
<feature type="domain" description="ABC-2 type transporter transmembrane" evidence="9">
    <location>
        <begin position="301"/>
        <end position="507"/>
    </location>
</feature>
<dbReference type="PROSITE" id="PS00211">
    <property type="entry name" value="ABC_TRANSPORTER_1"/>
    <property type="match status" value="1"/>
</dbReference>
<feature type="domain" description="ABC transporter" evidence="8">
    <location>
        <begin position="4"/>
        <end position="116"/>
    </location>
</feature>
<keyword evidence="3" id="KW-0813">Transport</keyword>
<dbReference type="PANTHER" id="PTHR48041:SF63">
    <property type="entry name" value="EARLY GENE AT 23, ISOFORM C"/>
    <property type="match status" value="1"/>
</dbReference>
<dbReference type="InterPro" id="IPR013525">
    <property type="entry name" value="ABC2_TM"/>
</dbReference>
<reference evidence="10" key="1">
    <citation type="submission" date="2019-08" db="EMBL/GenBank/DDBJ databases">
        <title>The improved chromosome-level genome for the pearl oyster Pinctada fucata martensii using PacBio sequencing and Hi-C.</title>
        <authorList>
            <person name="Zheng Z."/>
        </authorList>
    </citation>
    <scope>NUCLEOTIDE SEQUENCE</scope>
    <source>
        <strain evidence="10">ZZ-2019</strain>
        <tissue evidence="10">Adductor muscle</tissue>
    </source>
</reference>
<feature type="transmembrane region" description="Helical" evidence="7">
    <location>
        <begin position="551"/>
        <end position="573"/>
    </location>
</feature>
<dbReference type="InterPro" id="IPR017871">
    <property type="entry name" value="ABC_transporter-like_CS"/>
</dbReference>
<dbReference type="GO" id="GO:0005524">
    <property type="term" value="F:ATP binding"/>
    <property type="evidence" value="ECO:0007669"/>
    <property type="project" value="InterPro"/>
</dbReference>
<evidence type="ECO:0000313" key="11">
    <source>
        <dbReference type="Proteomes" id="UP001186944"/>
    </source>
</evidence>
<sequence>MPIQSGEITLNDKPISKRMRRRICYVLQQDIFFPSLTLRDTLHFAAHIRLPEKYSKKQKEEILRGIVADLELEKCLDTPVGGMGMPGLSGGEKKRANIACEILTDPLLILLDEPTTGLDSSMAYNLVQIMQKYAVQHNKIIVSTIHQPSTKLFYQFDQLLLLCDGQMAYYGQTDKVINYFESINVPVSPGFNPADFILEKMRAEDEVKNHIIEAATEMRDYDDWPIKRSMFDNWNEAESPSMLKPLQTKKSNPIFSFSKSATKTFEDESDGIHASLMDLDVVDSSETYDGGQKWPTGFLMQYKHLTIRAFKLSRPQILDVTKLVQNVVICAIFSLIWFQLPRSEDTLRDRMGAIFFIAAHWGFTPLFESVAAFPMERGVIAKERLAGWYRLSAYYLAKMTSELPLILFQPLLFVGVAYWVIGLSGTAAYFATLGTVFIHTIAGQSIGLFIGLLHKEMRSVITICICIQMAIMLLGGLFTRNIPFWLDWMKYLSFLWYAFHGLLYLEFKDGPPLQCASILNSSAFLACNEGNQTLEVSSDLVLDYLQVRWEYWQYLLPLISFIIVFRFLGYAVLRFYEKPGK</sequence>
<evidence type="ECO:0000256" key="7">
    <source>
        <dbReference type="SAM" id="Phobius"/>
    </source>
</evidence>
<comment type="similarity">
    <text evidence="2">Belongs to the ABC transporter superfamily. ABCG family. Eye pigment precursor importer (TC 3.A.1.204) subfamily.</text>
</comment>
<dbReference type="AlphaFoldDB" id="A0AA89C5I2"/>
<dbReference type="Pfam" id="PF01061">
    <property type="entry name" value="ABC2_membrane"/>
    <property type="match status" value="1"/>
</dbReference>
<dbReference type="EMBL" id="VSWD01000005">
    <property type="protein sequence ID" value="KAK3101924.1"/>
    <property type="molecule type" value="Genomic_DNA"/>
</dbReference>
<dbReference type="InterPro" id="IPR003439">
    <property type="entry name" value="ABC_transporter-like_ATP-bd"/>
</dbReference>
<dbReference type="InterPro" id="IPR050352">
    <property type="entry name" value="ABCG_transporters"/>
</dbReference>
<proteinExistence type="inferred from homology"/>
<evidence type="ECO:0000313" key="10">
    <source>
        <dbReference type="EMBL" id="KAK3101924.1"/>
    </source>
</evidence>
<gene>
    <name evidence="10" type="ORF">FSP39_007394</name>
</gene>
<keyword evidence="6 7" id="KW-0472">Membrane</keyword>
<dbReference type="Proteomes" id="UP001186944">
    <property type="component" value="Unassembled WGS sequence"/>
</dbReference>
<dbReference type="PANTHER" id="PTHR48041">
    <property type="entry name" value="ABC TRANSPORTER G FAMILY MEMBER 28"/>
    <property type="match status" value="1"/>
</dbReference>
<evidence type="ECO:0000256" key="6">
    <source>
        <dbReference type="ARBA" id="ARBA00023136"/>
    </source>
</evidence>
<evidence type="ECO:0000256" key="5">
    <source>
        <dbReference type="ARBA" id="ARBA00022989"/>
    </source>
</evidence>